<evidence type="ECO:0000313" key="3">
    <source>
        <dbReference type="EMBL" id="KAF7730667.1"/>
    </source>
</evidence>
<dbReference type="SUPFAM" id="SSF50998">
    <property type="entry name" value="Quinoprotein alcohol dehydrogenase-like"/>
    <property type="match status" value="1"/>
</dbReference>
<accession>A0A8H7BTZ1</accession>
<dbReference type="OrthoDB" id="360390at2759"/>
<dbReference type="PANTHER" id="PTHR12472:SF0">
    <property type="entry name" value="RAB3 GTPASE-ACTIVATING PROTEIN NON-CATALYTIC SUBUNIT"/>
    <property type="match status" value="1"/>
</dbReference>
<evidence type="ECO:0000259" key="2">
    <source>
        <dbReference type="Pfam" id="PF14655"/>
    </source>
</evidence>
<feature type="compositionally biased region" description="Basic and acidic residues" evidence="1">
    <location>
        <begin position="35"/>
        <end position="53"/>
    </location>
</feature>
<dbReference type="Pfam" id="PF14655">
    <property type="entry name" value="RAB3GAP2_N"/>
    <property type="match status" value="1"/>
</dbReference>
<comment type="caution">
    <text evidence="3">The sequence shown here is derived from an EMBL/GenBank/DDBJ whole genome shotgun (WGS) entry which is preliminary data.</text>
</comment>
<organism evidence="3 4">
    <name type="scientific">Apophysomyces ossiformis</name>
    <dbReference type="NCBI Taxonomy" id="679940"/>
    <lineage>
        <taxon>Eukaryota</taxon>
        <taxon>Fungi</taxon>
        <taxon>Fungi incertae sedis</taxon>
        <taxon>Mucoromycota</taxon>
        <taxon>Mucoromycotina</taxon>
        <taxon>Mucoromycetes</taxon>
        <taxon>Mucorales</taxon>
        <taxon>Mucorineae</taxon>
        <taxon>Mucoraceae</taxon>
        <taxon>Apophysomyces</taxon>
    </lineage>
</organism>
<evidence type="ECO:0000256" key="1">
    <source>
        <dbReference type="SAM" id="MobiDB-lite"/>
    </source>
</evidence>
<dbReference type="InterPro" id="IPR011047">
    <property type="entry name" value="Quinoprotein_ADH-like_sf"/>
</dbReference>
<protein>
    <submittedName>
        <fullName evidence="3">Rab3 GTPase-activating protein non-catalytic subunit</fullName>
    </submittedName>
</protein>
<dbReference type="AlphaFoldDB" id="A0A8H7BTZ1"/>
<feature type="compositionally biased region" description="Polar residues" evidence="1">
    <location>
        <begin position="55"/>
        <end position="67"/>
    </location>
</feature>
<dbReference type="PANTHER" id="PTHR12472">
    <property type="entry name" value="RAB3-GAP REGULATORY DOMAIN"/>
    <property type="match status" value="1"/>
</dbReference>
<reference evidence="3" key="1">
    <citation type="submission" date="2020-01" db="EMBL/GenBank/DDBJ databases">
        <title>Genome Sequencing of Three Apophysomyces-Like Fungal Strains Confirms a Novel Fungal Genus in the Mucoromycota with divergent Burkholderia-like Endosymbiotic Bacteria.</title>
        <authorList>
            <person name="Stajich J.E."/>
            <person name="Macias A.M."/>
            <person name="Carter-House D."/>
            <person name="Lovett B."/>
            <person name="Kasson L.R."/>
            <person name="Berry K."/>
            <person name="Grigoriev I."/>
            <person name="Chang Y."/>
            <person name="Spatafora J."/>
            <person name="Kasson M.T."/>
        </authorList>
    </citation>
    <scope>NUCLEOTIDE SEQUENCE</scope>
    <source>
        <strain evidence="3">NRRL A-21654</strain>
    </source>
</reference>
<feature type="region of interest" description="Disordered" evidence="1">
    <location>
        <begin position="29"/>
        <end position="69"/>
    </location>
</feature>
<keyword evidence="4" id="KW-1185">Reference proteome</keyword>
<dbReference type="InterPro" id="IPR032839">
    <property type="entry name" value="RAB3GAP_N"/>
</dbReference>
<sequence>MKLKCTLESHYHVPNPILSLLMGRLPQVSSSNEDISSKSDIKDDQGKWIDRTARPGTSHSDRTVTSSPPLPSLNEPYLVSTSASGRYLVLARKKKFFLLQLNEKEGEYIAASQGSGCVTPDETITAILCLPLCASSRRSEIFVMVGYSTGWIRIFSEKGVLVTAQLLEQASILSIKLRTPPSVLKISSRIRTNEDEEITVLFQGNKVISIVGQDLWTILKACDDKRQSSPSGLQVSFKYKKWEFSQQEKVLDAVSLGPSPEQERIGILNDCSTISTHAFPTMATSRYVAVGTSPMLCYYSTSDDSRLLVSAVSMAGYVMARLATPMFVRAKAATAWLTGSNSPSSRPTSPVPYAPDLLNPPSQIEAATPIPAVLQTSDPGRRIMHISLCPPAVSAQRHTLAATSDALGRVILWDVLEGEMVRMWKGVRDAVCGWVEVMDRGRILLFLVIYAARRGVLKVFQMRHGHQVGTFPLGTGWQLVPCGREPLGSSMVSIKCRKMAMKEGYNECGDLAKCLLIGPEGEVLNVAIKIQDS</sequence>
<proteinExistence type="predicted"/>
<dbReference type="EMBL" id="JABAYA010000014">
    <property type="protein sequence ID" value="KAF7730667.1"/>
    <property type="molecule type" value="Genomic_DNA"/>
</dbReference>
<evidence type="ECO:0000313" key="4">
    <source>
        <dbReference type="Proteomes" id="UP000605846"/>
    </source>
</evidence>
<dbReference type="InterPro" id="IPR026059">
    <property type="entry name" value="Rab3GAP2"/>
</dbReference>
<gene>
    <name evidence="3" type="primary">RAB3GAP2</name>
    <name evidence="3" type="ORF">EC973_001616</name>
</gene>
<feature type="domain" description="Rab3-GAP regulatory subunit N-terminal" evidence="2">
    <location>
        <begin position="78"/>
        <end position="480"/>
    </location>
</feature>
<name>A0A8H7BTZ1_9FUNG</name>
<dbReference type="Proteomes" id="UP000605846">
    <property type="component" value="Unassembled WGS sequence"/>
</dbReference>